<accession>A0AAU7LSX1</accession>
<reference evidence="2" key="1">
    <citation type="submission" date="2024-05" db="EMBL/GenBank/DDBJ databases">
        <authorList>
            <person name="Bunk B."/>
            <person name="Swiderski J."/>
            <person name="Sproer C."/>
            <person name="Thiel V."/>
        </authorList>
    </citation>
    <scope>NUCLEOTIDE SEQUENCE</scope>
    <source>
        <strain evidence="2">DSM 17735</strain>
    </source>
</reference>
<gene>
    <name evidence="2" type="ORF">ABLV49_02705</name>
</gene>
<name>A0AAU7LSX1_9BURK</name>
<dbReference type="PANTHER" id="PTHR35340:SF5">
    <property type="entry name" value="ASST-DOMAIN-CONTAINING PROTEIN"/>
    <property type="match status" value="1"/>
</dbReference>
<proteinExistence type="predicted"/>
<evidence type="ECO:0000313" key="2">
    <source>
        <dbReference type="EMBL" id="XBP70742.1"/>
    </source>
</evidence>
<dbReference type="AlphaFoldDB" id="A0AAU7LSX1"/>
<dbReference type="EMBL" id="CP157675">
    <property type="protein sequence ID" value="XBP70742.1"/>
    <property type="molecule type" value="Genomic_DNA"/>
</dbReference>
<dbReference type="SUPFAM" id="SSF50998">
    <property type="entry name" value="Quinoprotein alcohol dehydrogenase-like"/>
    <property type="match status" value="1"/>
</dbReference>
<organism evidence="2">
    <name type="scientific">Polaromonas hydrogenivorans</name>
    <dbReference type="NCBI Taxonomy" id="335476"/>
    <lineage>
        <taxon>Bacteria</taxon>
        <taxon>Pseudomonadati</taxon>
        <taxon>Pseudomonadota</taxon>
        <taxon>Betaproteobacteria</taxon>
        <taxon>Burkholderiales</taxon>
        <taxon>Comamonadaceae</taxon>
        <taxon>Polaromonas</taxon>
    </lineage>
</organism>
<dbReference type="PANTHER" id="PTHR35340">
    <property type="entry name" value="PQQ ENZYME REPEAT PROTEIN-RELATED"/>
    <property type="match status" value="1"/>
</dbReference>
<dbReference type="InterPro" id="IPR011047">
    <property type="entry name" value="Quinoprotein_ADH-like_sf"/>
</dbReference>
<sequence>MTRFLSSKVSRLPRRLAKGRACVLAGLLALCAASASAAPSVYPTGVTRHDPARADNSSYVLFTGQDKRTHLIDLNGNEVRQWPYEGFPPVLLDPAVTGGKLGHVLVQLSRQLDGPAAANALAPQSLGEVDWNGQVVWRWSGAQAQQAYGSPDGAAAAGPAVRQHNDWRRLPNGNTAVLVSYAHPVAGFAADKVIDDAIYEVSPQGEVVWRWVASEHLEEFGFSDASLKLIRGTLARNNKSAPFDYLHLNNLSVLGSNRWFDAGDARFHPDNLLIGSRTANFMAIIERKTGRVVWHLGPDFAPSAPAGAKLPRPVDQLIGQHDGHIIAKGLPGAGHLLVFDNQGEAGYPIVSPGLQPRSRILEIDPVKKEIVWQYTGADSGAPAWSFYSSFISSARRLPNGNTLIDEGTSGRLFQVTPGGEIVWEYISPYFGEVRNGGEGKTVLSNWIYRAQPVPHGWVPTGAPLVGQAVKAIDVRTFRLPAQP</sequence>
<protein>
    <submittedName>
        <fullName evidence="2">Arylsulfotransferase family protein</fullName>
    </submittedName>
</protein>
<dbReference type="InterPro" id="IPR053143">
    <property type="entry name" value="Arylsulfate_ST"/>
</dbReference>
<dbReference type="InterPro" id="IPR039535">
    <property type="entry name" value="ASST-like"/>
</dbReference>
<keyword evidence="1" id="KW-0732">Signal</keyword>
<dbReference type="Pfam" id="PF14269">
    <property type="entry name" value="Arylsulfotran_2"/>
    <property type="match status" value="1"/>
</dbReference>
<feature type="chain" id="PRO_5043829093" evidence="1">
    <location>
        <begin position="38"/>
        <end position="483"/>
    </location>
</feature>
<dbReference type="RefSeq" id="WP_349280079.1">
    <property type="nucleotide sequence ID" value="NZ_CBCSCU010000039.1"/>
</dbReference>
<evidence type="ECO:0000256" key="1">
    <source>
        <dbReference type="SAM" id="SignalP"/>
    </source>
</evidence>
<feature type="signal peptide" evidence="1">
    <location>
        <begin position="1"/>
        <end position="37"/>
    </location>
</feature>